<name>A0A7X4W8R3_9GAMM</name>
<dbReference type="Pfam" id="PF00293">
    <property type="entry name" value="NUDIX"/>
    <property type="match status" value="1"/>
</dbReference>
<dbReference type="InterPro" id="IPR000086">
    <property type="entry name" value="NUDIX_hydrolase_dom"/>
</dbReference>
<reference evidence="2 3" key="1">
    <citation type="submission" date="2017-05" db="EMBL/GenBank/DDBJ databases">
        <title>High clonality and local adaptation shapes Vibrionaceae linages within an endangered oasis.</title>
        <authorList>
            <person name="Vazquez-Rosas-Landa M."/>
        </authorList>
    </citation>
    <scope>NUCLEOTIDE SEQUENCE [LARGE SCALE GENOMIC DNA]</scope>
    <source>
        <strain evidence="2 3">P46_P4S1P180</strain>
    </source>
</reference>
<dbReference type="Gene3D" id="3.90.79.10">
    <property type="entry name" value="Nucleoside Triphosphate Pyrophosphohydrolase"/>
    <property type="match status" value="1"/>
</dbReference>
<evidence type="ECO:0000259" key="1">
    <source>
        <dbReference type="PROSITE" id="PS51462"/>
    </source>
</evidence>
<sequence length="145" mass="16598">MGSSVKERVQKREVKVCPVVLRHSGNALELLLFEHPLADVQLVKGTLELTDSSIESAALRELKEESGISNVSSTKYLGSWESGFQNQQWHFVLCETEQNLPNHWSFYTHDDGGHEFNFFWYKVGNKPEFKCHKVFSDAIKQIGIK</sequence>
<evidence type="ECO:0000313" key="3">
    <source>
        <dbReference type="Proteomes" id="UP000465712"/>
    </source>
</evidence>
<dbReference type="RefSeq" id="WP_161442912.1">
    <property type="nucleotide sequence ID" value="NZ_WXWW01000058.1"/>
</dbReference>
<comment type="caution">
    <text evidence="2">The sequence shown here is derived from an EMBL/GenBank/DDBJ whole genome shotgun (WGS) entry which is preliminary data.</text>
</comment>
<feature type="domain" description="Nudix hydrolase" evidence="1">
    <location>
        <begin position="10"/>
        <end position="145"/>
    </location>
</feature>
<accession>A0A7X4W8R3</accession>
<feature type="non-terminal residue" evidence="2">
    <location>
        <position position="145"/>
    </location>
</feature>
<protein>
    <submittedName>
        <fullName evidence="2">NUDIX domain-containing protein</fullName>
    </submittedName>
</protein>
<dbReference type="Proteomes" id="UP000465712">
    <property type="component" value="Unassembled WGS sequence"/>
</dbReference>
<organism evidence="2 3">
    <name type="scientific">Photobacterium halotolerans</name>
    <dbReference type="NCBI Taxonomy" id="265726"/>
    <lineage>
        <taxon>Bacteria</taxon>
        <taxon>Pseudomonadati</taxon>
        <taxon>Pseudomonadota</taxon>
        <taxon>Gammaproteobacteria</taxon>
        <taxon>Vibrionales</taxon>
        <taxon>Vibrionaceae</taxon>
        <taxon>Photobacterium</taxon>
    </lineage>
</organism>
<evidence type="ECO:0000313" key="2">
    <source>
        <dbReference type="EMBL" id="NAW64281.1"/>
    </source>
</evidence>
<gene>
    <name evidence="2" type="ORF">CAG72_03530</name>
</gene>
<proteinExistence type="predicted"/>
<dbReference type="GO" id="GO:0003824">
    <property type="term" value="F:catalytic activity"/>
    <property type="evidence" value="ECO:0007669"/>
    <property type="project" value="UniProtKB-ARBA"/>
</dbReference>
<dbReference type="InterPro" id="IPR015797">
    <property type="entry name" value="NUDIX_hydrolase-like_dom_sf"/>
</dbReference>
<dbReference type="AlphaFoldDB" id="A0A7X4W8R3"/>
<dbReference type="CDD" id="cd04663">
    <property type="entry name" value="NUDIX_Hydrolase"/>
    <property type="match status" value="1"/>
</dbReference>
<dbReference type="SUPFAM" id="SSF55811">
    <property type="entry name" value="Nudix"/>
    <property type="match status" value="1"/>
</dbReference>
<dbReference type="EMBL" id="WXWW01000058">
    <property type="protein sequence ID" value="NAW64281.1"/>
    <property type="molecule type" value="Genomic_DNA"/>
</dbReference>
<dbReference type="PROSITE" id="PS51462">
    <property type="entry name" value="NUDIX"/>
    <property type="match status" value="1"/>
</dbReference>